<dbReference type="AlphaFoldDB" id="A0A9E8HHR1"/>
<dbReference type="KEGG" id="asem:NNL22_16125"/>
<keyword evidence="2" id="KW-1185">Reference proteome</keyword>
<name>A0A9E8HHR1_9ALTE</name>
<proteinExistence type="predicted"/>
<dbReference type="EMBL" id="CP101527">
    <property type="protein sequence ID" value="UZW74530.1"/>
    <property type="molecule type" value="Genomic_DNA"/>
</dbReference>
<evidence type="ECO:0000313" key="1">
    <source>
        <dbReference type="EMBL" id="UZW74530.1"/>
    </source>
</evidence>
<evidence type="ECO:0000313" key="2">
    <source>
        <dbReference type="Proteomes" id="UP001164472"/>
    </source>
</evidence>
<dbReference type="RefSeq" id="WP_251813117.1">
    <property type="nucleotide sequence ID" value="NZ_CP101527.1"/>
</dbReference>
<organism evidence="1 2">
    <name type="scientific">Alkalimarinus sediminis</name>
    <dbReference type="NCBI Taxonomy" id="1632866"/>
    <lineage>
        <taxon>Bacteria</taxon>
        <taxon>Pseudomonadati</taxon>
        <taxon>Pseudomonadota</taxon>
        <taxon>Gammaproteobacteria</taxon>
        <taxon>Alteromonadales</taxon>
        <taxon>Alteromonadaceae</taxon>
        <taxon>Alkalimarinus</taxon>
    </lineage>
</organism>
<protein>
    <submittedName>
        <fullName evidence="1">Uncharacterized protein</fullName>
    </submittedName>
</protein>
<accession>A0A9E8HHR1</accession>
<reference evidence="1" key="1">
    <citation type="submission" date="2022-07" db="EMBL/GenBank/DDBJ databases">
        <title>Alkalimarinus sp. nov., isolated from gut of a Alitta virens.</title>
        <authorList>
            <person name="Yang A.I."/>
            <person name="Shin N.-R."/>
        </authorList>
    </citation>
    <scope>NUCLEOTIDE SEQUENCE</scope>
    <source>
        <strain evidence="1">FA028</strain>
    </source>
</reference>
<gene>
    <name evidence="1" type="ORF">NNL22_16125</name>
</gene>
<dbReference type="Proteomes" id="UP001164472">
    <property type="component" value="Chromosome"/>
</dbReference>
<sequence length="147" mass="16493">MGKVGITILMFVSICVSANEQENIAYAKSFFSNYVALEHSFDSKVSELYSDTAIIRNTRHYPTGQTRVMTFPAPKYKLLVSASMPTAKLRGDTSKYSNCTFKSESNNVRVECTRFSNLKKYSSPISILVGPENGKWLIKEELSESQP</sequence>